<accession>R4KGD2</accession>
<dbReference type="AlphaFoldDB" id="R4KGD2"/>
<dbReference type="Pfam" id="PF02120">
    <property type="entry name" value="Flg_hook"/>
    <property type="match status" value="1"/>
</dbReference>
<dbReference type="Proteomes" id="UP000013520">
    <property type="component" value="Chromosome"/>
</dbReference>
<keyword evidence="3" id="KW-1185">Reference proteome</keyword>
<dbReference type="InterPro" id="IPR021136">
    <property type="entry name" value="Flagellar_hook_control-like_C"/>
</dbReference>
<keyword evidence="2" id="KW-0969">Cilium</keyword>
<name>R4KGD2_9FIRM</name>
<sequence>MQLLNFLQQDVANPFLMRQPSTEGTNLEQIGCEQSDLTFKLTDTPVDSSKKDVDDSNLAGVEECTGQISLNVLPLELQELAQQLDNPVIVNELLQLLANTFTVTEGVNERPTPEELPPDLQKLLLAYQTQGLTALENVPANVQQLWQTGKPGQVVNFVDGLASAGDLLTVPQHIMDSVNEKSPLAAAWSQFLKDHSTKEVAPILSRANLPFGSLNMQTDETAYPDQKTAASLINADPEHVLQRPYNESKLSQMLQEFILSFKTKQPGNTIINVPTDVQSKMSLNNQSNTPTSFLLKHENGSDKQIDPTTFLINNDILSATKSAGGKAINLTRTEVNNVYMQLAEAIRGQVVKGGQGQTQVSLQLQPKHLGEVVIKIIYRDGNIATHFQTASEHAKYMIESSLSQLKETLSSFNLNLQNATVSIGGENNRRGQNWDQNRQHKKQFDGLSGKTMAVNEKAFGQSTEEITGALDKLNYFV</sequence>
<evidence type="ECO:0000313" key="3">
    <source>
        <dbReference type="Proteomes" id="UP000013520"/>
    </source>
</evidence>
<dbReference type="EMBL" id="CP003273">
    <property type="protein sequence ID" value="AGL01654.1"/>
    <property type="molecule type" value="Genomic_DNA"/>
</dbReference>
<dbReference type="HOGENOM" id="CLU_572030_0_0_9"/>
<evidence type="ECO:0000259" key="1">
    <source>
        <dbReference type="Pfam" id="PF02120"/>
    </source>
</evidence>
<organism evidence="2 3">
    <name type="scientific">Desulfoscipio gibsoniae DSM 7213</name>
    <dbReference type="NCBI Taxonomy" id="767817"/>
    <lineage>
        <taxon>Bacteria</taxon>
        <taxon>Bacillati</taxon>
        <taxon>Bacillota</taxon>
        <taxon>Clostridia</taxon>
        <taxon>Eubacteriales</taxon>
        <taxon>Desulfallaceae</taxon>
        <taxon>Desulfoscipio</taxon>
    </lineage>
</organism>
<protein>
    <submittedName>
        <fullName evidence="2">Flagellar hook-length control protein</fullName>
    </submittedName>
</protein>
<dbReference type="InterPro" id="IPR038610">
    <property type="entry name" value="FliK-like_C_sf"/>
</dbReference>
<keyword evidence="2" id="KW-0966">Cell projection</keyword>
<dbReference type="eggNOG" id="COG3144">
    <property type="taxonomic scope" value="Bacteria"/>
</dbReference>
<dbReference type="KEGG" id="dgi:Desgi_2225"/>
<dbReference type="CDD" id="cd17470">
    <property type="entry name" value="T3SS_Flik_C"/>
    <property type="match status" value="1"/>
</dbReference>
<keyword evidence="2" id="KW-0282">Flagellum</keyword>
<dbReference type="STRING" id="767817.Desgi_2225"/>
<reference evidence="2 3" key="1">
    <citation type="submission" date="2012-01" db="EMBL/GenBank/DDBJ databases">
        <title>Complete sequence of Desulfotomaculum gibsoniae DSM 7213.</title>
        <authorList>
            <consortium name="US DOE Joint Genome Institute"/>
            <person name="Lucas S."/>
            <person name="Han J."/>
            <person name="Lapidus A."/>
            <person name="Cheng J.-F."/>
            <person name="Goodwin L."/>
            <person name="Pitluck S."/>
            <person name="Peters L."/>
            <person name="Ovchinnikova G."/>
            <person name="Teshima H."/>
            <person name="Detter J.C."/>
            <person name="Han C."/>
            <person name="Tapia R."/>
            <person name="Land M."/>
            <person name="Hauser L."/>
            <person name="Kyrpides N."/>
            <person name="Ivanova N."/>
            <person name="Pagani I."/>
            <person name="Parshina S."/>
            <person name="Plugge C."/>
            <person name="Muyzer G."/>
            <person name="Kuever J."/>
            <person name="Ivanova A."/>
            <person name="Nazina T."/>
            <person name="Klenk H.-P."/>
            <person name="Brambilla E."/>
            <person name="Spring S."/>
            <person name="Stams A.F."/>
            <person name="Woyke T."/>
        </authorList>
    </citation>
    <scope>NUCLEOTIDE SEQUENCE [LARGE SCALE GENOMIC DNA]</scope>
    <source>
        <strain evidence="2 3">DSM 7213</strain>
    </source>
</reference>
<gene>
    <name evidence="2" type="ORF">Desgi_2225</name>
</gene>
<dbReference type="Gene3D" id="3.30.750.140">
    <property type="match status" value="1"/>
</dbReference>
<feature type="domain" description="Flagellar hook-length control protein-like C-terminal" evidence="1">
    <location>
        <begin position="350"/>
        <end position="428"/>
    </location>
</feature>
<evidence type="ECO:0000313" key="2">
    <source>
        <dbReference type="EMBL" id="AGL01654.1"/>
    </source>
</evidence>
<proteinExistence type="predicted"/>